<keyword evidence="4" id="KW-1185">Reference proteome</keyword>
<dbReference type="InterPro" id="IPR010502">
    <property type="entry name" value="Carb-bd_dom_fam9"/>
</dbReference>
<dbReference type="PANTHER" id="PTHR35532:SF5">
    <property type="entry name" value="CARBOHYDRATE-BINDING DOMAIN-CONTAINING PROTEIN"/>
    <property type="match status" value="1"/>
</dbReference>
<evidence type="ECO:0000313" key="4">
    <source>
        <dbReference type="Proteomes" id="UP001168579"/>
    </source>
</evidence>
<reference evidence="3" key="1">
    <citation type="journal article" date="2014" name="Int. J. Syst. Evol. Microbiol.">
        <title>Complete genome of a new Firmicutes species belonging to the dominant human colonic microbiota ('Ruminococcus bicirculans') reveals two chromosomes and a selective capacity to utilize plant glucans.</title>
        <authorList>
            <consortium name="NISC Comparative Sequencing Program"/>
            <person name="Wegmann U."/>
            <person name="Louis P."/>
            <person name="Goesmann A."/>
            <person name="Henrissat B."/>
            <person name="Duncan S.H."/>
            <person name="Flint H.J."/>
        </authorList>
    </citation>
    <scope>NUCLEOTIDE SEQUENCE</scope>
    <source>
        <strain evidence="3">CECT 8869</strain>
    </source>
</reference>
<dbReference type="Pfam" id="PF06452">
    <property type="entry name" value="CBM9_1"/>
    <property type="match status" value="1"/>
</dbReference>
<evidence type="ECO:0000259" key="2">
    <source>
        <dbReference type="Pfam" id="PF06452"/>
    </source>
</evidence>
<dbReference type="PANTHER" id="PTHR35532">
    <property type="entry name" value="SIMILAR TO POLYHYDROXYALKANOATE DEPOLYMERASE"/>
    <property type="match status" value="1"/>
</dbReference>
<proteinExistence type="predicted"/>
<dbReference type="CDD" id="cd09620">
    <property type="entry name" value="CBM9_like_3"/>
    <property type="match status" value="1"/>
</dbReference>
<sequence length="346" mass="40960">MPKTPNLFITMVTCILFACTGTAQQVPKTYVAVKAKGQLTIDGLANEVAWKNAKWTSDFIDIEGTLTPKYRTRVKMVWDDTYLHFYAEMEEPHIWGTLKQRDTVIFYNNDFEIFIDPDGDTHNYMEFEINVLNTIWDLYLTKPYRNQGNVLNHWNMEGVKSAVHINGTLNNSKDRDKGWAVEISIPWNVLGEASKGAVPPKDQFWRINFSRVNWQFDLENDRYGRKKKENGQYEPEYNWVWSPQEVINMHEPERWGYIYFAEQNLQQDKVVIPDDDYIKWYMYEIYRKMIQENEMENFTYPPKEIKGKSIVVEIKKELKGYLVYTKSPFSGKQLVIDTDGKFIEQR</sequence>
<gene>
    <name evidence="3" type="ORF">Q2T41_02680</name>
</gene>
<dbReference type="Proteomes" id="UP001168579">
    <property type="component" value="Unassembled WGS sequence"/>
</dbReference>
<accession>A0ABT8RM94</accession>
<dbReference type="EMBL" id="JAUKUC010000001">
    <property type="protein sequence ID" value="MDO1511572.1"/>
    <property type="molecule type" value="Genomic_DNA"/>
</dbReference>
<feature type="chain" id="PRO_5046863695" evidence="1">
    <location>
        <begin position="26"/>
        <end position="346"/>
    </location>
</feature>
<protein>
    <submittedName>
        <fullName evidence="3">Carbohydrate-binding family 9-like protein</fullName>
    </submittedName>
</protein>
<dbReference type="RefSeq" id="WP_304434832.1">
    <property type="nucleotide sequence ID" value="NZ_JAUKUC010000001.1"/>
</dbReference>
<dbReference type="SUPFAM" id="SSF49344">
    <property type="entry name" value="CBD9-like"/>
    <property type="match status" value="1"/>
</dbReference>
<dbReference type="Gene3D" id="2.60.40.1190">
    <property type="match status" value="1"/>
</dbReference>
<name>A0ABT8RM94_9FLAO</name>
<feature type="signal peptide" evidence="1">
    <location>
        <begin position="1"/>
        <end position="25"/>
    </location>
</feature>
<feature type="domain" description="Carbohydrate-binding" evidence="2">
    <location>
        <begin position="41"/>
        <end position="196"/>
    </location>
</feature>
<evidence type="ECO:0000256" key="1">
    <source>
        <dbReference type="SAM" id="SignalP"/>
    </source>
</evidence>
<comment type="caution">
    <text evidence="3">The sequence shown here is derived from an EMBL/GenBank/DDBJ whole genome shotgun (WGS) entry which is preliminary data.</text>
</comment>
<reference evidence="3" key="2">
    <citation type="submission" date="2023-06" db="EMBL/GenBank/DDBJ databases">
        <authorList>
            <person name="Lucena T."/>
            <person name="Sun Q."/>
        </authorList>
    </citation>
    <scope>NUCLEOTIDE SEQUENCE</scope>
    <source>
        <strain evidence="3">CECT 8869</strain>
    </source>
</reference>
<keyword evidence="1" id="KW-0732">Signal</keyword>
<dbReference type="PROSITE" id="PS51257">
    <property type="entry name" value="PROKAR_LIPOPROTEIN"/>
    <property type="match status" value="1"/>
</dbReference>
<evidence type="ECO:0000313" key="3">
    <source>
        <dbReference type="EMBL" id="MDO1511572.1"/>
    </source>
</evidence>
<organism evidence="3 4">
    <name type="scientific">Maribacter confluentis</name>
    <dbReference type="NCBI Taxonomy" id="1656093"/>
    <lineage>
        <taxon>Bacteria</taxon>
        <taxon>Pseudomonadati</taxon>
        <taxon>Bacteroidota</taxon>
        <taxon>Flavobacteriia</taxon>
        <taxon>Flavobacteriales</taxon>
        <taxon>Flavobacteriaceae</taxon>
        <taxon>Maribacter</taxon>
    </lineage>
</organism>